<dbReference type="PANTHER" id="PTHR43680:SF2">
    <property type="entry name" value="NITRATE REDUCTASE MOLYBDENUM COFACTOR ASSEMBLY CHAPERONE NARJ"/>
    <property type="match status" value="1"/>
</dbReference>
<dbReference type="Pfam" id="PF02613">
    <property type="entry name" value="Nitrate_red_del"/>
    <property type="match status" value="1"/>
</dbReference>
<evidence type="ECO:0000256" key="1">
    <source>
        <dbReference type="ARBA" id="ARBA00023063"/>
    </source>
</evidence>
<dbReference type="Proteomes" id="UP001499951">
    <property type="component" value="Unassembled WGS sequence"/>
</dbReference>
<sequence length="222" mass="24494">MASSYKLLSALLSYPTEDLQAGAAEIAGIALQTMGLSETVRRGLVGLALDLSGRDLIDSQARYVDLFDRSRSLSLHLFEHVYGESRDRGQAMVNLRQRYRDAGLDIASNELPDYLPLLLEFLSQRPEEEARQLLGDAAHVLRALRERLHERGSVYAPVFAALEELGQREPEADQLAAMRKAEIDDPSDLAALDRVWQETEVQFGPGGFGETGCPSARPAARV</sequence>
<dbReference type="PANTHER" id="PTHR43680">
    <property type="entry name" value="NITRATE REDUCTASE MOLYBDENUM COFACTOR ASSEMBLY CHAPERONE"/>
    <property type="match status" value="1"/>
</dbReference>
<keyword evidence="1" id="KW-0534">Nitrate assimilation</keyword>
<dbReference type="EMBL" id="BAAADD010000005">
    <property type="protein sequence ID" value="GAA0572903.1"/>
    <property type="molecule type" value="Genomic_DNA"/>
</dbReference>
<dbReference type="InterPro" id="IPR020945">
    <property type="entry name" value="DMSO/NO3_reduct_chaperone"/>
</dbReference>
<accession>A0ABN1ES04</accession>
<dbReference type="RefSeq" id="WP_166934498.1">
    <property type="nucleotide sequence ID" value="NZ_BAAADD010000005.1"/>
</dbReference>
<protein>
    <submittedName>
        <fullName evidence="2">Nitrate reductase molybdenum cofactor assembly chaperone</fullName>
    </submittedName>
</protein>
<organism evidence="2 3">
    <name type="scientific">Rhizomicrobium electricum</name>
    <dbReference type="NCBI Taxonomy" id="480070"/>
    <lineage>
        <taxon>Bacteria</taxon>
        <taxon>Pseudomonadati</taxon>
        <taxon>Pseudomonadota</taxon>
        <taxon>Alphaproteobacteria</taxon>
        <taxon>Micropepsales</taxon>
        <taxon>Micropepsaceae</taxon>
        <taxon>Rhizomicrobium</taxon>
    </lineage>
</organism>
<reference evidence="2 3" key="1">
    <citation type="journal article" date="2019" name="Int. J. Syst. Evol. Microbiol.">
        <title>The Global Catalogue of Microorganisms (GCM) 10K type strain sequencing project: providing services to taxonomists for standard genome sequencing and annotation.</title>
        <authorList>
            <consortium name="The Broad Institute Genomics Platform"/>
            <consortium name="The Broad Institute Genome Sequencing Center for Infectious Disease"/>
            <person name="Wu L."/>
            <person name="Ma J."/>
        </authorList>
    </citation>
    <scope>NUCLEOTIDE SEQUENCE [LARGE SCALE GENOMIC DNA]</scope>
    <source>
        <strain evidence="2 3">JCM 15089</strain>
    </source>
</reference>
<dbReference type="InterPro" id="IPR003765">
    <property type="entry name" value="NO3_reductase_chaperone_NarJ"/>
</dbReference>
<comment type="caution">
    <text evidence="2">The sequence shown here is derived from an EMBL/GenBank/DDBJ whole genome shotgun (WGS) entry which is preliminary data.</text>
</comment>
<gene>
    <name evidence="2" type="primary">narJ</name>
    <name evidence="2" type="ORF">GCM10008942_22030</name>
</gene>
<evidence type="ECO:0000313" key="3">
    <source>
        <dbReference type="Proteomes" id="UP001499951"/>
    </source>
</evidence>
<name>A0ABN1ES04_9PROT</name>
<dbReference type="InterPro" id="IPR036411">
    <property type="entry name" value="TorD-like_sf"/>
</dbReference>
<dbReference type="NCBIfam" id="TIGR00684">
    <property type="entry name" value="narJ"/>
    <property type="match status" value="1"/>
</dbReference>
<proteinExistence type="predicted"/>
<evidence type="ECO:0000313" key="2">
    <source>
        <dbReference type="EMBL" id="GAA0572903.1"/>
    </source>
</evidence>
<dbReference type="SUPFAM" id="SSF89155">
    <property type="entry name" value="TorD-like"/>
    <property type="match status" value="1"/>
</dbReference>
<dbReference type="Gene3D" id="1.10.3480.10">
    <property type="entry name" value="TorD-like"/>
    <property type="match status" value="1"/>
</dbReference>
<keyword evidence="3" id="KW-1185">Reference proteome</keyword>